<reference evidence="1 2" key="1">
    <citation type="submission" date="2021-12" db="EMBL/GenBank/DDBJ databases">
        <title>Genome sequencing of bacteria with rrn-lacking chromosome and rrn-plasmid.</title>
        <authorList>
            <person name="Anda M."/>
            <person name="Iwasaki W."/>
        </authorList>
    </citation>
    <scope>NUCLEOTIDE SEQUENCE [LARGE SCALE GENOMIC DNA]</scope>
    <source>
        <strain evidence="1 2">NBRC 15940</strain>
    </source>
</reference>
<evidence type="ECO:0000313" key="2">
    <source>
        <dbReference type="Proteomes" id="UP001310022"/>
    </source>
</evidence>
<dbReference type="Pfam" id="PF11042">
    <property type="entry name" value="DUF2750"/>
    <property type="match status" value="1"/>
</dbReference>
<proteinExistence type="predicted"/>
<keyword evidence="2" id="KW-1185">Reference proteome</keyword>
<protein>
    <recommendedName>
        <fullName evidence="3">DUF2750 domain-containing protein</fullName>
    </recommendedName>
</protein>
<accession>A0AAN5AQ76</accession>
<gene>
    <name evidence="1" type="ORF">PEDI_55730</name>
</gene>
<name>A0AAN5AQ76_9BACT</name>
<evidence type="ECO:0000313" key="1">
    <source>
        <dbReference type="EMBL" id="GJM65021.1"/>
    </source>
</evidence>
<evidence type="ECO:0008006" key="3">
    <source>
        <dbReference type="Google" id="ProtNLM"/>
    </source>
</evidence>
<comment type="caution">
    <text evidence="1">The sequence shown here is derived from an EMBL/GenBank/DDBJ whole genome shotgun (WGS) entry which is preliminary data.</text>
</comment>
<dbReference type="RefSeq" id="WP_338240087.1">
    <property type="nucleotide sequence ID" value="NZ_BQKE01000010.1"/>
</dbReference>
<dbReference type="EMBL" id="BQKE01000010">
    <property type="protein sequence ID" value="GJM65021.1"/>
    <property type="molecule type" value="Genomic_DNA"/>
</dbReference>
<dbReference type="InterPro" id="IPR021284">
    <property type="entry name" value="DUF2750"/>
</dbReference>
<dbReference type="Proteomes" id="UP001310022">
    <property type="component" value="Unassembled WGS sequence"/>
</dbReference>
<sequence>MTLSKKEVESVLKLSPFERYQYFIKKVADYEELWTIVDDKNELALSEIDNNQMISLWSASEYIQSNLGDGWENCRSLKLDLDSFEQDIMPVIIENEYLLNVFSVNNKSGFVVSISEFIRDLNEELNNY</sequence>
<dbReference type="AlphaFoldDB" id="A0AAN5AQ76"/>
<organism evidence="1 2">
    <name type="scientific">Persicobacter diffluens</name>
    <dbReference type="NCBI Taxonomy" id="981"/>
    <lineage>
        <taxon>Bacteria</taxon>
        <taxon>Pseudomonadati</taxon>
        <taxon>Bacteroidota</taxon>
        <taxon>Cytophagia</taxon>
        <taxon>Cytophagales</taxon>
        <taxon>Persicobacteraceae</taxon>
        <taxon>Persicobacter</taxon>
    </lineage>
</organism>